<accession>A0A380CS19</accession>
<dbReference type="OrthoDB" id="9798081at2"/>
<dbReference type="GO" id="GO:0016747">
    <property type="term" value="F:acyltransferase activity, transferring groups other than amino-acyl groups"/>
    <property type="evidence" value="ECO:0007669"/>
    <property type="project" value="InterPro"/>
</dbReference>
<dbReference type="Pfam" id="PF13302">
    <property type="entry name" value="Acetyltransf_3"/>
    <property type="match status" value="1"/>
</dbReference>
<protein>
    <submittedName>
        <fullName evidence="3">Acetyltransferase</fullName>
        <ecNumber evidence="3">2.3.1.-</ecNumber>
    </submittedName>
</protein>
<organism evidence="3 4">
    <name type="scientific">Staphylococcus arlettae</name>
    <dbReference type="NCBI Taxonomy" id="29378"/>
    <lineage>
        <taxon>Bacteria</taxon>
        <taxon>Bacillati</taxon>
        <taxon>Bacillota</taxon>
        <taxon>Bacilli</taxon>
        <taxon>Bacillales</taxon>
        <taxon>Staphylococcaceae</taxon>
        <taxon>Staphylococcus</taxon>
    </lineage>
</organism>
<evidence type="ECO:0000313" key="4">
    <source>
        <dbReference type="Proteomes" id="UP000254956"/>
    </source>
</evidence>
<evidence type="ECO:0000259" key="1">
    <source>
        <dbReference type="PROSITE" id="PS51186"/>
    </source>
</evidence>
<feature type="domain" description="N-acetyltransferase" evidence="1">
    <location>
        <begin position="14"/>
        <end position="184"/>
    </location>
</feature>
<dbReference type="RefSeq" id="WP_021459834.1">
    <property type="nucleotide sequence ID" value="NZ_BKAV01000006.1"/>
</dbReference>
<dbReference type="EMBL" id="UGZE01000001">
    <property type="protein sequence ID" value="SUJ26446.1"/>
    <property type="molecule type" value="Genomic_DNA"/>
</dbReference>
<evidence type="ECO:0000313" key="5">
    <source>
        <dbReference type="Proteomes" id="UP000321598"/>
    </source>
</evidence>
<dbReference type="InterPro" id="IPR000182">
    <property type="entry name" value="GNAT_dom"/>
</dbReference>
<gene>
    <name evidence="3" type="primary">ydaF_1</name>
    <name evidence="3" type="ORF">NCTC12413_02403</name>
    <name evidence="2" type="ORF">SAR03_09370</name>
</gene>
<name>A0A380CS19_9STAP</name>
<dbReference type="STRING" id="1212545.SARL_03411"/>
<reference evidence="3 4" key="1">
    <citation type="submission" date="2018-06" db="EMBL/GenBank/DDBJ databases">
        <authorList>
            <consortium name="Pathogen Informatics"/>
            <person name="Doyle S."/>
        </authorList>
    </citation>
    <scope>NUCLEOTIDE SEQUENCE [LARGE SCALE GENOMIC DNA]</scope>
    <source>
        <strain evidence="3 4">NCTC12413</strain>
    </source>
</reference>
<dbReference type="AlphaFoldDB" id="A0A380CS19"/>
<dbReference type="SUPFAM" id="SSF55729">
    <property type="entry name" value="Acyl-CoA N-acyltransferases (Nat)"/>
    <property type="match status" value="1"/>
</dbReference>
<dbReference type="InterPro" id="IPR016181">
    <property type="entry name" value="Acyl_CoA_acyltransferase"/>
</dbReference>
<dbReference type="EC" id="2.3.1.-" evidence="3"/>
<sequence>MKYNLRLHFQTQRLIIRPLEKNDYHSWYNGYSNSKPAQYKYDKGQLDLLEKTESWFYTLVRNQQEAIKEDDIYYFAIFDKRGQHIGMIDLKTLSRDNFQWAELGYFIHNQFWRRGYAYEALVEIVAQAQQILHFHRIEAHVNLDNEPSQKLLEKVGFHFECIRKGFIFENGQWTDHFVYYLNTHNNDISS</sequence>
<reference evidence="2 5" key="2">
    <citation type="submission" date="2019-07" db="EMBL/GenBank/DDBJ databases">
        <title>Whole genome shotgun sequence of Staphylococcus arlettae NBRC 109765.</title>
        <authorList>
            <person name="Hosoyama A."/>
            <person name="Uohara A."/>
            <person name="Ohji S."/>
            <person name="Ichikawa N."/>
        </authorList>
    </citation>
    <scope>NUCLEOTIDE SEQUENCE [LARGE SCALE GENOMIC DNA]</scope>
    <source>
        <strain evidence="2 5">NBRC 109765</strain>
    </source>
</reference>
<evidence type="ECO:0000313" key="3">
    <source>
        <dbReference type="EMBL" id="SUJ26446.1"/>
    </source>
</evidence>
<dbReference type="Proteomes" id="UP000254956">
    <property type="component" value="Unassembled WGS sequence"/>
</dbReference>
<keyword evidence="3" id="KW-0012">Acyltransferase</keyword>
<dbReference type="InterPro" id="IPR051531">
    <property type="entry name" value="N-acetyltransferase"/>
</dbReference>
<dbReference type="PROSITE" id="PS51186">
    <property type="entry name" value="GNAT"/>
    <property type="match status" value="1"/>
</dbReference>
<dbReference type="Proteomes" id="UP000321598">
    <property type="component" value="Unassembled WGS sequence"/>
</dbReference>
<keyword evidence="5" id="KW-1185">Reference proteome</keyword>
<proteinExistence type="predicted"/>
<dbReference type="EMBL" id="BKAV01000006">
    <property type="protein sequence ID" value="GEP99899.1"/>
    <property type="molecule type" value="Genomic_DNA"/>
</dbReference>
<keyword evidence="3" id="KW-0808">Transferase</keyword>
<dbReference type="Gene3D" id="3.40.630.30">
    <property type="match status" value="1"/>
</dbReference>
<evidence type="ECO:0000313" key="2">
    <source>
        <dbReference type="EMBL" id="GEP99899.1"/>
    </source>
</evidence>
<dbReference type="PANTHER" id="PTHR43792">
    <property type="entry name" value="GNAT FAMILY, PUTATIVE (AFU_ORTHOLOGUE AFUA_3G00765)-RELATED-RELATED"/>
    <property type="match status" value="1"/>
</dbReference>